<organism evidence="1 2">
    <name type="scientific">Micromonospora qiuiae</name>
    <dbReference type="NCBI Taxonomy" id="502268"/>
    <lineage>
        <taxon>Bacteria</taxon>
        <taxon>Bacillati</taxon>
        <taxon>Actinomycetota</taxon>
        <taxon>Actinomycetes</taxon>
        <taxon>Micromonosporales</taxon>
        <taxon>Micromonosporaceae</taxon>
        <taxon>Micromonospora</taxon>
    </lineage>
</organism>
<sequence length="40" mass="4352">MIGVGLGLRGVGGLRKAKLVERIVDRTIGYRLASTALRER</sequence>
<keyword evidence="2" id="KW-1185">Reference proteome</keyword>
<protein>
    <submittedName>
        <fullName evidence="1">Uncharacterized protein</fullName>
    </submittedName>
</protein>
<dbReference type="EMBL" id="BOPC01000083">
    <property type="protein sequence ID" value="GIJ29748.1"/>
    <property type="molecule type" value="Genomic_DNA"/>
</dbReference>
<accession>A0ABQ4JGP4</accession>
<dbReference type="RefSeq" id="WP_275408842.1">
    <property type="nucleotide sequence ID" value="NZ_BOPC01000083.1"/>
</dbReference>
<dbReference type="Proteomes" id="UP000653076">
    <property type="component" value="Unassembled WGS sequence"/>
</dbReference>
<comment type="caution">
    <text evidence="1">The sequence shown here is derived from an EMBL/GenBank/DDBJ whole genome shotgun (WGS) entry which is preliminary data.</text>
</comment>
<evidence type="ECO:0000313" key="1">
    <source>
        <dbReference type="EMBL" id="GIJ29748.1"/>
    </source>
</evidence>
<evidence type="ECO:0000313" key="2">
    <source>
        <dbReference type="Proteomes" id="UP000653076"/>
    </source>
</evidence>
<gene>
    <name evidence="1" type="ORF">Vqi01_49100</name>
</gene>
<name>A0ABQ4JGP4_9ACTN</name>
<reference evidence="1 2" key="1">
    <citation type="submission" date="2021-01" db="EMBL/GenBank/DDBJ databases">
        <title>Whole genome shotgun sequence of Verrucosispora qiuiae NBRC 106684.</title>
        <authorList>
            <person name="Komaki H."/>
            <person name="Tamura T."/>
        </authorList>
    </citation>
    <scope>NUCLEOTIDE SEQUENCE [LARGE SCALE GENOMIC DNA]</scope>
    <source>
        <strain evidence="1 2">NBRC 106684</strain>
    </source>
</reference>
<proteinExistence type="predicted"/>